<feature type="compositionally biased region" description="Basic and acidic residues" evidence="1">
    <location>
        <begin position="68"/>
        <end position="82"/>
    </location>
</feature>
<feature type="region of interest" description="Disordered" evidence="1">
    <location>
        <begin position="1"/>
        <end position="21"/>
    </location>
</feature>
<accession>A0ABD3K504</accession>
<comment type="caution">
    <text evidence="2">The sequence shown here is derived from an EMBL/GenBank/DDBJ whole genome shotgun (WGS) entry which is preliminary data.</text>
</comment>
<dbReference type="EMBL" id="JBJKBG010000006">
    <property type="protein sequence ID" value="KAL3734995.1"/>
    <property type="molecule type" value="Genomic_DNA"/>
</dbReference>
<sequence>MVAGKVKMAVGFQKSPKPPSHVKLELPEHEVVPETTFLVPVPEGLICSKNAEIAKLVRRIEELEASDERMSRELEVYSRQSEDGGPSVQSRVCAGHALLPSPS</sequence>
<name>A0ABD3K504_EUCGL</name>
<dbReference type="AlphaFoldDB" id="A0ABD3K504"/>
<feature type="region of interest" description="Disordered" evidence="1">
    <location>
        <begin position="68"/>
        <end position="103"/>
    </location>
</feature>
<dbReference type="Proteomes" id="UP001634007">
    <property type="component" value="Unassembled WGS sequence"/>
</dbReference>
<keyword evidence="3" id="KW-1185">Reference proteome</keyword>
<protein>
    <submittedName>
        <fullName evidence="2">Uncharacterized protein</fullName>
    </submittedName>
</protein>
<organism evidence="2 3">
    <name type="scientific">Eucalyptus globulus</name>
    <name type="common">Tasmanian blue gum</name>
    <dbReference type="NCBI Taxonomy" id="34317"/>
    <lineage>
        <taxon>Eukaryota</taxon>
        <taxon>Viridiplantae</taxon>
        <taxon>Streptophyta</taxon>
        <taxon>Embryophyta</taxon>
        <taxon>Tracheophyta</taxon>
        <taxon>Spermatophyta</taxon>
        <taxon>Magnoliopsida</taxon>
        <taxon>eudicotyledons</taxon>
        <taxon>Gunneridae</taxon>
        <taxon>Pentapetalae</taxon>
        <taxon>rosids</taxon>
        <taxon>malvids</taxon>
        <taxon>Myrtales</taxon>
        <taxon>Myrtaceae</taxon>
        <taxon>Myrtoideae</taxon>
        <taxon>Eucalypteae</taxon>
        <taxon>Eucalyptus</taxon>
    </lineage>
</organism>
<reference evidence="2 3" key="1">
    <citation type="submission" date="2024-11" db="EMBL/GenBank/DDBJ databases">
        <title>Chromosome-level genome assembly of Eucalyptus globulus Labill. provides insights into its genome evolution.</title>
        <authorList>
            <person name="Li X."/>
        </authorList>
    </citation>
    <scope>NUCLEOTIDE SEQUENCE [LARGE SCALE GENOMIC DNA]</scope>
    <source>
        <strain evidence="2">CL2024</strain>
        <tissue evidence="2">Fresh tender leaves</tissue>
    </source>
</reference>
<evidence type="ECO:0000313" key="3">
    <source>
        <dbReference type="Proteomes" id="UP001634007"/>
    </source>
</evidence>
<gene>
    <name evidence="2" type="ORF">ACJRO7_024195</name>
</gene>
<proteinExistence type="predicted"/>
<evidence type="ECO:0000256" key="1">
    <source>
        <dbReference type="SAM" id="MobiDB-lite"/>
    </source>
</evidence>
<evidence type="ECO:0000313" key="2">
    <source>
        <dbReference type="EMBL" id="KAL3734995.1"/>
    </source>
</evidence>